<organism evidence="3 4">
    <name type="scientific">Cuscuta europaea</name>
    <name type="common">European dodder</name>
    <dbReference type="NCBI Taxonomy" id="41803"/>
    <lineage>
        <taxon>Eukaryota</taxon>
        <taxon>Viridiplantae</taxon>
        <taxon>Streptophyta</taxon>
        <taxon>Embryophyta</taxon>
        <taxon>Tracheophyta</taxon>
        <taxon>Spermatophyta</taxon>
        <taxon>Magnoliopsida</taxon>
        <taxon>eudicotyledons</taxon>
        <taxon>Gunneridae</taxon>
        <taxon>Pentapetalae</taxon>
        <taxon>asterids</taxon>
        <taxon>lamiids</taxon>
        <taxon>Solanales</taxon>
        <taxon>Convolvulaceae</taxon>
        <taxon>Cuscuteae</taxon>
        <taxon>Cuscuta</taxon>
        <taxon>Cuscuta subgen. Cuscuta</taxon>
    </lineage>
</organism>
<dbReference type="EMBL" id="CAMAPE010000080">
    <property type="protein sequence ID" value="CAH9119746.1"/>
    <property type="molecule type" value="Genomic_DNA"/>
</dbReference>
<gene>
    <name evidence="3" type="ORF">CEURO_LOCUS22481</name>
</gene>
<dbReference type="SMART" id="SM00061">
    <property type="entry name" value="MATH"/>
    <property type="match status" value="1"/>
</dbReference>
<dbReference type="CDD" id="cd00121">
    <property type="entry name" value="MATH"/>
    <property type="match status" value="1"/>
</dbReference>
<dbReference type="PANTHER" id="PTHR46236:SF36">
    <property type="entry name" value="MATH (MEPRIN AND TRAF-C-LIKE) DOMAIN PROTEIN"/>
    <property type="match status" value="1"/>
</dbReference>
<dbReference type="Gene3D" id="2.60.210.10">
    <property type="entry name" value="Apoptosis, Tumor Necrosis Factor Receptor Associated Protein 2, Chain A"/>
    <property type="match status" value="1"/>
</dbReference>
<dbReference type="OrthoDB" id="1272127at2759"/>
<dbReference type="InterPro" id="IPR002083">
    <property type="entry name" value="MATH/TRAF_dom"/>
</dbReference>
<evidence type="ECO:0000259" key="2">
    <source>
        <dbReference type="PROSITE" id="PS50144"/>
    </source>
</evidence>
<dbReference type="InterPro" id="IPR008974">
    <property type="entry name" value="TRAF-like"/>
</dbReference>
<protein>
    <recommendedName>
        <fullName evidence="2">MATH domain-containing protein</fullName>
    </recommendedName>
</protein>
<dbReference type="AlphaFoldDB" id="A0A9P0ZYM3"/>
<comment type="caution">
    <text evidence="3">The sequence shown here is derived from an EMBL/GenBank/DDBJ whole genome shotgun (WGS) entry which is preliminary data.</text>
</comment>
<evidence type="ECO:0000313" key="4">
    <source>
        <dbReference type="Proteomes" id="UP001152484"/>
    </source>
</evidence>
<keyword evidence="1" id="KW-0175">Coiled coil</keyword>
<sequence length="104" mass="12204">MSKFTWRIENFSGLDAEKIYSVTFVLNEYQWRLCLHPKGIKAGHLSVYLLVADLSNLPNGWSIATKFSLALVNQIDNHKTIKRARHHVLCTRSRPKDFWHITFY</sequence>
<feature type="domain" description="MATH" evidence="2">
    <location>
        <begin position="1"/>
        <end position="104"/>
    </location>
</feature>
<dbReference type="InterPro" id="IPR050804">
    <property type="entry name" value="MCC"/>
</dbReference>
<name>A0A9P0ZYM3_CUSEU</name>
<keyword evidence="4" id="KW-1185">Reference proteome</keyword>
<dbReference type="SUPFAM" id="SSF49599">
    <property type="entry name" value="TRAF domain-like"/>
    <property type="match status" value="1"/>
</dbReference>
<dbReference type="PROSITE" id="PS50144">
    <property type="entry name" value="MATH"/>
    <property type="match status" value="1"/>
</dbReference>
<reference evidence="3" key="1">
    <citation type="submission" date="2022-07" db="EMBL/GenBank/DDBJ databases">
        <authorList>
            <person name="Macas J."/>
            <person name="Novak P."/>
            <person name="Neumann P."/>
        </authorList>
    </citation>
    <scope>NUCLEOTIDE SEQUENCE</scope>
</reference>
<dbReference type="PANTHER" id="PTHR46236">
    <property type="entry name" value="TRAF-LIKE SUPERFAMILY PROTEIN"/>
    <property type="match status" value="1"/>
</dbReference>
<evidence type="ECO:0000256" key="1">
    <source>
        <dbReference type="ARBA" id="ARBA00023054"/>
    </source>
</evidence>
<dbReference type="Proteomes" id="UP001152484">
    <property type="component" value="Unassembled WGS sequence"/>
</dbReference>
<dbReference type="Pfam" id="PF22486">
    <property type="entry name" value="MATH_2"/>
    <property type="match status" value="1"/>
</dbReference>
<proteinExistence type="predicted"/>
<evidence type="ECO:0000313" key="3">
    <source>
        <dbReference type="EMBL" id="CAH9119746.1"/>
    </source>
</evidence>
<accession>A0A9P0ZYM3</accession>